<dbReference type="GO" id="GO:0003723">
    <property type="term" value="F:RNA binding"/>
    <property type="evidence" value="ECO:0007669"/>
    <property type="project" value="InterPro"/>
</dbReference>
<evidence type="ECO:0000259" key="1">
    <source>
        <dbReference type="Pfam" id="PF00076"/>
    </source>
</evidence>
<evidence type="ECO:0000313" key="2">
    <source>
        <dbReference type="Proteomes" id="UP000887565"/>
    </source>
</evidence>
<sequence length="166" mass="19225">DPPPSKCLGVFGLSTSTNERTLDKLFSKFGHVDKIQIIYNKLARDSCQGILIDGYRIRVDYSVTERAHPSTPGVYMGKRRDYGSPPVRKYRRSRSYSPRIKFNQFYSILMVFVSGTPVMKSVNKFCIVEIDALVKFFKIFERFQNLLPGHEPVHPILKRSLFYSHK</sequence>
<dbReference type="InterPro" id="IPR012677">
    <property type="entry name" value="Nucleotide-bd_a/b_plait_sf"/>
</dbReference>
<dbReference type="AlphaFoldDB" id="A0A915KFE7"/>
<reference evidence="3" key="1">
    <citation type="submission" date="2022-11" db="UniProtKB">
        <authorList>
            <consortium name="WormBaseParasite"/>
        </authorList>
    </citation>
    <scope>IDENTIFICATION</scope>
</reference>
<dbReference type="InterPro" id="IPR035979">
    <property type="entry name" value="RBD_domain_sf"/>
</dbReference>
<dbReference type="InterPro" id="IPR000504">
    <property type="entry name" value="RRM_dom"/>
</dbReference>
<dbReference type="Proteomes" id="UP000887565">
    <property type="component" value="Unplaced"/>
</dbReference>
<feature type="domain" description="RRM" evidence="1">
    <location>
        <begin position="10"/>
        <end position="43"/>
    </location>
</feature>
<dbReference type="Gene3D" id="3.30.70.330">
    <property type="match status" value="1"/>
</dbReference>
<dbReference type="Pfam" id="PF00076">
    <property type="entry name" value="RRM_1"/>
    <property type="match status" value="1"/>
</dbReference>
<proteinExistence type="predicted"/>
<keyword evidence="2" id="KW-1185">Reference proteome</keyword>
<dbReference type="SUPFAM" id="SSF54928">
    <property type="entry name" value="RNA-binding domain, RBD"/>
    <property type="match status" value="1"/>
</dbReference>
<organism evidence="2 3">
    <name type="scientific">Romanomermis culicivorax</name>
    <name type="common">Nematode worm</name>
    <dbReference type="NCBI Taxonomy" id="13658"/>
    <lineage>
        <taxon>Eukaryota</taxon>
        <taxon>Metazoa</taxon>
        <taxon>Ecdysozoa</taxon>
        <taxon>Nematoda</taxon>
        <taxon>Enoplea</taxon>
        <taxon>Dorylaimia</taxon>
        <taxon>Mermithida</taxon>
        <taxon>Mermithoidea</taxon>
        <taxon>Mermithidae</taxon>
        <taxon>Romanomermis</taxon>
    </lineage>
</organism>
<dbReference type="WBParaSite" id="nRc.2.0.1.t37100-RA">
    <property type="protein sequence ID" value="nRc.2.0.1.t37100-RA"/>
    <property type="gene ID" value="nRc.2.0.1.g37100"/>
</dbReference>
<evidence type="ECO:0000313" key="3">
    <source>
        <dbReference type="WBParaSite" id="nRc.2.0.1.t37100-RA"/>
    </source>
</evidence>
<name>A0A915KFE7_ROMCU</name>
<protein>
    <submittedName>
        <fullName evidence="3">RRM domain-containing protein</fullName>
    </submittedName>
</protein>
<accession>A0A915KFE7</accession>